<evidence type="ECO:0000313" key="3">
    <source>
        <dbReference type="Proteomes" id="UP001064489"/>
    </source>
</evidence>
<feature type="region of interest" description="Disordered" evidence="1">
    <location>
        <begin position="90"/>
        <end position="112"/>
    </location>
</feature>
<reference evidence="2" key="2">
    <citation type="submission" date="2023-02" db="EMBL/GenBank/DDBJ databases">
        <authorList>
            <person name="Swenson N.G."/>
            <person name="Wegrzyn J.L."/>
            <person name="Mcevoy S.L."/>
        </authorList>
    </citation>
    <scope>NUCLEOTIDE SEQUENCE</scope>
    <source>
        <strain evidence="2">91603</strain>
        <tissue evidence="2">Leaf</tissue>
    </source>
</reference>
<comment type="caution">
    <text evidence="2">The sequence shown here is derived from an EMBL/GenBank/DDBJ whole genome shotgun (WGS) entry which is preliminary data.</text>
</comment>
<name>A0AAD5P631_ACENE</name>
<dbReference type="EMBL" id="JAJSOW010000001">
    <property type="protein sequence ID" value="KAI9200802.1"/>
    <property type="molecule type" value="Genomic_DNA"/>
</dbReference>
<feature type="compositionally biased region" description="Acidic residues" evidence="1">
    <location>
        <begin position="102"/>
        <end position="112"/>
    </location>
</feature>
<dbReference type="PANTHER" id="PTHR34222:SF99">
    <property type="entry name" value="PROTEIN, PUTATIVE-RELATED"/>
    <property type="match status" value="1"/>
</dbReference>
<proteinExistence type="predicted"/>
<evidence type="ECO:0000313" key="2">
    <source>
        <dbReference type="EMBL" id="KAI9200802.1"/>
    </source>
</evidence>
<evidence type="ECO:0000256" key="1">
    <source>
        <dbReference type="SAM" id="MobiDB-lite"/>
    </source>
</evidence>
<feature type="region of interest" description="Disordered" evidence="1">
    <location>
        <begin position="44"/>
        <end position="71"/>
    </location>
</feature>
<dbReference type="Proteomes" id="UP001064489">
    <property type="component" value="Chromosome 9"/>
</dbReference>
<dbReference type="AlphaFoldDB" id="A0AAD5P631"/>
<accession>A0AAD5P631</accession>
<reference evidence="2" key="1">
    <citation type="journal article" date="2022" name="Plant J.">
        <title>Strategies of tolerance reflected in two North American maple genomes.</title>
        <authorList>
            <person name="McEvoy S.L."/>
            <person name="Sezen U.U."/>
            <person name="Trouern-Trend A."/>
            <person name="McMahon S.M."/>
            <person name="Schaberg P.G."/>
            <person name="Yang J."/>
            <person name="Wegrzyn J.L."/>
            <person name="Swenson N.G."/>
        </authorList>
    </citation>
    <scope>NUCLEOTIDE SEQUENCE</scope>
    <source>
        <strain evidence="2">91603</strain>
    </source>
</reference>
<gene>
    <name evidence="2" type="ORF">LWI28_013352</name>
</gene>
<protein>
    <submittedName>
        <fullName evidence="2">Uncharacterized protein</fullName>
    </submittedName>
</protein>
<organism evidence="2 3">
    <name type="scientific">Acer negundo</name>
    <name type="common">Box elder</name>
    <dbReference type="NCBI Taxonomy" id="4023"/>
    <lineage>
        <taxon>Eukaryota</taxon>
        <taxon>Viridiplantae</taxon>
        <taxon>Streptophyta</taxon>
        <taxon>Embryophyta</taxon>
        <taxon>Tracheophyta</taxon>
        <taxon>Spermatophyta</taxon>
        <taxon>Magnoliopsida</taxon>
        <taxon>eudicotyledons</taxon>
        <taxon>Gunneridae</taxon>
        <taxon>Pentapetalae</taxon>
        <taxon>rosids</taxon>
        <taxon>malvids</taxon>
        <taxon>Sapindales</taxon>
        <taxon>Sapindaceae</taxon>
        <taxon>Hippocastanoideae</taxon>
        <taxon>Acereae</taxon>
        <taxon>Acer</taxon>
    </lineage>
</organism>
<feature type="region of interest" description="Disordered" evidence="1">
    <location>
        <begin position="1"/>
        <end position="20"/>
    </location>
</feature>
<keyword evidence="3" id="KW-1185">Reference proteome</keyword>
<dbReference type="PANTHER" id="PTHR34222">
    <property type="entry name" value="GAG_PRE-INTEGRS DOMAIN-CONTAINING PROTEIN"/>
    <property type="match status" value="1"/>
</dbReference>
<sequence>MIAAAKRNYSGNNSSNKAKGKLHCNHCNGNNHTIDRCFHLHGFPPGHKYHKKNEQEGGKKGSYANNSQFETPSFTHEQYQQLLALLNNGNTQPKANVTGLGNEEDDWFREAA</sequence>